<evidence type="ECO:0000256" key="3">
    <source>
        <dbReference type="ARBA" id="ARBA00022553"/>
    </source>
</evidence>
<dbReference type="GO" id="GO:0008574">
    <property type="term" value="F:plus-end-directed microtubule motor activity"/>
    <property type="evidence" value="ECO:0007669"/>
    <property type="project" value="TreeGrafter"/>
</dbReference>
<evidence type="ECO:0000256" key="5">
    <source>
        <dbReference type="ARBA" id="ARBA00022840"/>
    </source>
</evidence>
<evidence type="ECO:0000256" key="8">
    <source>
        <dbReference type="ARBA" id="ARBA00023212"/>
    </source>
</evidence>
<dbReference type="SUPFAM" id="SSF52540">
    <property type="entry name" value="P-loop containing nucleoside triphosphate hydrolases"/>
    <property type="match status" value="1"/>
</dbReference>
<evidence type="ECO:0000256" key="6">
    <source>
        <dbReference type="ARBA" id="ARBA00023054"/>
    </source>
</evidence>
<gene>
    <name evidence="12" type="ORF">TBRA_LOCUS5524</name>
</gene>
<dbReference type="PRINTS" id="PR00380">
    <property type="entry name" value="KINESINHEAVY"/>
</dbReference>
<dbReference type="EMBL" id="CADCXV010000716">
    <property type="protein sequence ID" value="CAB0033626.1"/>
    <property type="molecule type" value="Genomic_DNA"/>
</dbReference>
<organism evidence="12 13">
    <name type="scientific">Trichogramma brassicae</name>
    <dbReference type="NCBI Taxonomy" id="86971"/>
    <lineage>
        <taxon>Eukaryota</taxon>
        <taxon>Metazoa</taxon>
        <taxon>Ecdysozoa</taxon>
        <taxon>Arthropoda</taxon>
        <taxon>Hexapoda</taxon>
        <taxon>Insecta</taxon>
        <taxon>Pterygota</taxon>
        <taxon>Neoptera</taxon>
        <taxon>Endopterygota</taxon>
        <taxon>Hymenoptera</taxon>
        <taxon>Apocrita</taxon>
        <taxon>Proctotrupomorpha</taxon>
        <taxon>Chalcidoidea</taxon>
        <taxon>Trichogrammatidae</taxon>
        <taxon>Trichogramma</taxon>
    </lineage>
</organism>
<feature type="region of interest" description="Disordered" evidence="10">
    <location>
        <begin position="1"/>
        <end position="20"/>
    </location>
</feature>
<evidence type="ECO:0000256" key="1">
    <source>
        <dbReference type="ARBA" id="ARBA00004186"/>
    </source>
</evidence>
<evidence type="ECO:0000256" key="7">
    <source>
        <dbReference type="ARBA" id="ARBA00023175"/>
    </source>
</evidence>
<dbReference type="GO" id="GO:0005634">
    <property type="term" value="C:nucleus"/>
    <property type="evidence" value="ECO:0007669"/>
    <property type="project" value="TreeGrafter"/>
</dbReference>
<dbReference type="PROSITE" id="PS50067">
    <property type="entry name" value="KINESIN_MOTOR_2"/>
    <property type="match status" value="1"/>
</dbReference>
<keyword evidence="8" id="KW-0206">Cytoskeleton</keyword>
<dbReference type="GO" id="GO:0005876">
    <property type="term" value="C:spindle microtubule"/>
    <property type="evidence" value="ECO:0007669"/>
    <property type="project" value="TreeGrafter"/>
</dbReference>
<evidence type="ECO:0000313" key="12">
    <source>
        <dbReference type="EMBL" id="CAB0033626.1"/>
    </source>
</evidence>
<feature type="domain" description="Kinesin motor" evidence="11">
    <location>
        <begin position="78"/>
        <end position="491"/>
    </location>
</feature>
<protein>
    <recommendedName>
        <fullName evidence="11">Kinesin motor domain-containing protein</fullName>
    </recommendedName>
</protein>
<keyword evidence="2" id="KW-0963">Cytoplasm</keyword>
<dbReference type="InterPro" id="IPR027417">
    <property type="entry name" value="P-loop_NTPase"/>
</dbReference>
<keyword evidence="4 9" id="KW-0547">Nucleotide-binding</keyword>
<dbReference type="Gene3D" id="3.40.850.10">
    <property type="entry name" value="Kinesin motor domain"/>
    <property type="match status" value="1"/>
</dbReference>
<evidence type="ECO:0000256" key="9">
    <source>
        <dbReference type="PROSITE-ProRule" id="PRU00283"/>
    </source>
</evidence>
<evidence type="ECO:0000256" key="2">
    <source>
        <dbReference type="ARBA" id="ARBA00022490"/>
    </source>
</evidence>
<feature type="compositionally biased region" description="Acidic residues" evidence="10">
    <location>
        <begin position="532"/>
        <end position="552"/>
    </location>
</feature>
<dbReference type="InterPro" id="IPR047149">
    <property type="entry name" value="KIF11-like"/>
</dbReference>
<proteinExistence type="inferred from homology"/>
<reference evidence="12 13" key="1">
    <citation type="submission" date="2020-02" db="EMBL/GenBank/DDBJ databases">
        <authorList>
            <person name="Ferguson B K."/>
        </authorList>
    </citation>
    <scope>NUCLEOTIDE SEQUENCE [LARGE SCALE GENOMIC DNA]</scope>
</reference>
<keyword evidence="6" id="KW-0175">Coiled coil</keyword>
<dbReference type="GO" id="GO:0008017">
    <property type="term" value="F:microtubule binding"/>
    <property type="evidence" value="ECO:0007669"/>
    <property type="project" value="InterPro"/>
</dbReference>
<feature type="compositionally biased region" description="Polar residues" evidence="10">
    <location>
        <begin position="1"/>
        <end position="18"/>
    </location>
</feature>
<name>A0A6H5IAV0_9HYME</name>
<dbReference type="SMART" id="SM00129">
    <property type="entry name" value="KISc"/>
    <property type="match status" value="1"/>
</dbReference>
<keyword evidence="13" id="KW-1185">Reference proteome</keyword>
<evidence type="ECO:0000256" key="10">
    <source>
        <dbReference type="SAM" id="MobiDB-lite"/>
    </source>
</evidence>
<dbReference type="GO" id="GO:0090307">
    <property type="term" value="P:mitotic spindle assembly"/>
    <property type="evidence" value="ECO:0007669"/>
    <property type="project" value="TreeGrafter"/>
</dbReference>
<feature type="binding site" evidence="9">
    <location>
        <begin position="176"/>
        <end position="183"/>
    </location>
    <ligand>
        <name>ATP</name>
        <dbReference type="ChEBI" id="CHEBI:30616"/>
    </ligand>
</feature>
<dbReference type="Pfam" id="PF00225">
    <property type="entry name" value="Kinesin"/>
    <property type="match status" value="1"/>
</dbReference>
<keyword evidence="7 9" id="KW-0505">Motor protein</keyword>
<dbReference type="GO" id="GO:0072686">
    <property type="term" value="C:mitotic spindle"/>
    <property type="evidence" value="ECO:0007669"/>
    <property type="project" value="TreeGrafter"/>
</dbReference>
<sequence>MSISNRPSDTEASLTSGGDMSYLYGRDPSILAYGQRPFPSQELKKNLYSLLEEEKEETESIESSDRVTNCSEKTGLQTVKVFLRMKPFPSRITLTKEQAEAYTIIDSTTLLTKMPSLDNNASCLKKMKPNEIVCRNFTFTQTFGPETSQLQLFEEAVKPQMLDFLSGQNSAVMSYGTTNSGKTYTLQGTSESPGIIPRGIEFVFSHIEPDSTPHYKPVGHCEVMALHAHERLLEADQKMKLLSFYSLDKNCHINTYRQMQQLLKQEASMSSIIATNARYSVWVSFAEIYNETIYDLLWNGCQKKRPSLKLATDSKGRAYIKGLRSVCVASGSEAYQVLMTGQYNLKVAATALNSKSSRSHCIFTIKLLKYYSQNDPNSVDVSIFSFCDLAGSERLKKTLNVGERLKEAQNINTSLLVLGRCLQTIYTAQSSTKPQKHESIGPFRESKLTRLFQRALSGKEQMSMIVNVNPVPNLYEETQNVLKFSAIAKKIVIERVPISKRRQSLSRFSRIVTQSKKNHMDWENTELSDAADTLDEEDDEEDENSEDEENDEMYTNLLIENKKLKTEIEELKATAFQRDLQTRQEMTDMYTEMIKQIENDWKYVYRHII</sequence>
<evidence type="ECO:0000313" key="13">
    <source>
        <dbReference type="Proteomes" id="UP000479190"/>
    </source>
</evidence>
<comment type="subcellular location">
    <subcellularLocation>
        <location evidence="1">Cytoplasm</location>
        <location evidence="1">Cytoskeleton</location>
        <location evidence="1">Spindle</location>
    </subcellularLocation>
</comment>
<dbReference type="GO" id="GO:0005524">
    <property type="term" value="F:ATP binding"/>
    <property type="evidence" value="ECO:0007669"/>
    <property type="project" value="UniProtKB-UniRule"/>
</dbReference>
<feature type="region of interest" description="Disordered" evidence="10">
    <location>
        <begin position="520"/>
        <end position="553"/>
    </location>
</feature>
<dbReference type="InterPro" id="IPR001752">
    <property type="entry name" value="Kinesin_motor_dom"/>
</dbReference>
<evidence type="ECO:0000256" key="4">
    <source>
        <dbReference type="ARBA" id="ARBA00022741"/>
    </source>
</evidence>
<comment type="similarity">
    <text evidence="9">Belongs to the TRAFAC class myosin-kinesin ATPase superfamily. Kinesin family.</text>
</comment>
<dbReference type="InterPro" id="IPR036961">
    <property type="entry name" value="Kinesin_motor_dom_sf"/>
</dbReference>
<dbReference type="OrthoDB" id="123929at2759"/>
<dbReference type="Proteomes" id="UP000479190">
    <property type="component" value="Unassembled WGS sequence"/>
</dbReference>
<dbReference type="PANTHER" id="PTHR47970:SF29">
    <property type="entry name" value="KINESIN FAMILY MEMBER 20B"/>
    <property type="match status" value="1"/>
</dbReference>
<dbReference type="PANTHER" id="PTHR47970">
    <property type="entry name" value="KINESIN-LIKE PROTEIN KIF11"/>
    <property type="match status" value="1"/>
</dbReference>
<keyword evidence="3" id="KW-0597">Phosphoprotein</keyword>
<dbReference type="AlphaFoldDB" id="A0A6H5IAV0"/>
<dbReference type="GO" id="GO:0051231">
    <property type="term" value="P:spindle elongation"/>
    <property type="evidence" value="ECO:0007669"/>
    <property type="project" value="TreeGrafter"/>
</dbReference>
<accession>A0A6H5IAV0</accession>
<dbReference type="GO" id="GO:0007018">
    <property type="term" value="P:microtubule-based movement"/>
    <property type="evidence" value="ECO:0007669"/>
    <property type="project" value="InterPro"/>
</dbReference>
<keyword evidence="5 9" id="KW-0067">ATP-binding</keyword>
<evidence type="ECO:0000259" key="11">
    <source>
        <dbReference type="PROSITE" id="PS50067"/>
    </source>
</evidence>